<keyword evidence="11 15" id="KW-0106">Calcium</keyword>
<comment type="function">
    <text evidence="2">Secreted tripeptidyl-peptidase which degrades proteins at acidic pHs and is involved in virulence.</text>
</comment>
<evidence type="ECO:0000256" key="3">
    <source>
        <dbReference type="ARBA" id="ARBA00004239"/>
    </source>
</evidence>
<dbReference type="InterPro" id="IPR015366">
    <property type="entry name" value="S53_propep"/>
</dbReference>
<dbReference type="InterPro" id="IPR036852">
    <property type="entry name" value="Peptidase_S8/S53_dom_sf"/>
</dbReference>
<evidence type="ECO:0000256" key="8">
    <source>
        <dbReference type="ARBA" id="ARBA00022729"/>
    </source>
</evidence>
<dbReference type="GO" id="GO:0046872">
    <property type="term" value="F:metal ion binding"/>
    <property type="evidence" value="ECO:0007669"/>
    <property type="project" value="UniProtKB-UniRule"/>
</dbReference>
<dbReference type="PANTHER" id="PTHR14218:SF15">
    <property type="entry name" value="TRIPEPTIDYL-PEPTIDASE 1"/>
    <property type="match status" value="1"/>
</dbReference>
<dbReference type="STRING" id="650164.K5WH80"/>
<name>K5WH80_PHACS</name>
<evidence type="ECO:0000259" key="17">
    <source>
        <dbReference type="PROSITE" id="PS51695"/>
    </source>
</evidence>
<dbReference type="GeneID" id="18915694"/>
<feature type="domain" description="Peptidase S53" evidence="17">
    <location>
        <begin position="209"/>
        <end position="571"/>
    </location>
</feature>
<dbReference type="CDD" id="cd04056">
    <property type="entry name" value="Peptidases_S53"/>
    <property type="match status" value="1"/>
</dbReference>
<evidence type="ECO:0000256" key="1">
    <source>
        <dbReference type="ARBA" id="ARBA00001910"/>
    </source>
</evidence>
<comment type="subcellular location">
    <subcellularLocation>
        <location evidence="3">Secreted</location>
        <location evidence="3">Extracellular space</location>
    </subcellularLocation>
</comment>
<dbReference type="PROSITE" id="PS00138">
    <property type="entry name" value="SUBTILASE_SER"/>
    <property type="match status" value="1"/>
</dbReference>
<keyword evidence="6 15" id="KW-0645">Protease</keyword>
<keyword evidence="19" id="KW-1185">Reference proteome</keyword>
<dbReference type="GO" id="GO:0008240">
    <property type="term" value="F:tripeptidyl-peptidase activity"/>
    <property type="evidence" value="ECO:0007669"/>
    <property type="project" value="UniProtKB-EC"/>
</dbReference>
<evidence type="ECO:0000256" key="7">
    <source>
        <dbReference type="ARBA" id="ARBA00022723"/>
    </source>
</evidence>
<dbReference type="SUPFAM" id="SSF52743">
    <property type="entry name" value="Subtilisin-like"/>
    <property type="match status" value="1"/>
</dbReference>
<dbReference type="Pfam" id="PF09286">
    <property type="entry name" value="Pro-kuma_activ"/>
    <property type="match status" value="1"/>
</dbReference>
<feature type="signal peptide" evidence="16">
    <location>
        <begin position="1"/>
        <end position="19"/>
    </location>
</feature>
<dbReference type="Gene3D" id="3.40.50.200">
    <property type="entry name" value="Peptidase S8/S53 domain"/>
    <property type="match status" value="1"/>
</dbReference>
<keyword evidence="10 15" id="KW-0720">Serine protease</keyword>
<dbReference type="InterPro" id="IPR000209">
    <property type="entry name" value="Peptidase_S8/S53_dom"/>
</dbReference>
<keyword evidence="13" id="KW-0865">Zymogen</keyword>
<evidence type="ECO:0000313" key="18">
    <source>
        <dbReference type="EMBL" id="EKM58690.1"/>
    </source>
</evidence>
<dbReference type="AlphaFoldDB" id="K5WH80"/>
<feature type="active site" description="Charge relay system" evidence="15">
    <location>
        <position position="489"/>
    </location>
</feature>
<feature type="binding site" evidence="15">
    <location>
        <position position="551"/>
    </location>
    <ligand>
        <name>Ca(2+)</name>
        <dbReference type="ChEBI" id="CHEBI:29108"/>
    </ligand>
</feature>
<keyword evidence="12" id="KW-0843">Virulence</keyword>
<evidence type="ECO:0000256" key="5">
    <source>
        <dbReference type="ARBA" id="ARBA00022525"/>
    </source>
</evidence>
<dbReference type="GO" id="GO:0005576">
    <property type="term" value="C:extracellular region"/>
    <property type="evidence" value="ECO:0007669"/>
    <property type="project" value="UniProtKB-SubCell"/>
</dbReference>
<dbReference type="FunFam" id="3.40.50.200:FF:000015">
    <property type="entry name" value="Tripeptidyl peptidase A"/>
    <property type="match status" value="1"/>
</dbReference>
<accession>K5WH80</accession>
<feature type="active site" description="Charge relay system" evidence="15">
    <location>
        <position position="284"/>
    </location>
</feature>
<evidence type="ECO:0000256" key="9">
    <source>
        <dbReference type="ARBA" id="ARBA00022801"/>
    </source>
</evidence>
<dbReference type="KEGG" id="pco:PHACADRAFT_253175"/>
<evidence type="ECO:0000256" key="13">
    <source>
        <dbReference type="ARBA" id="ARBA00023145"/>
    </source>
</evidence>
<dbReference type="OrthoDB" id="409122at2759"/>
<dbReference type="EMBL" id="JH930470">
    <property type="protein sequence ID" value="EKM58690.1"/>
    <property type="molecule type" value="Genomic_DNA"/>
</dbReference>
<dbReference type="SUPFAM" id="SSF54897">
    <property type="entry name" value="Protease propeptides/inhibitors"/>
    <property type="match status" value="1"/>
</dbReference>
<feature type="active site" description="Charge relay system" evidence="15">
    <location>
        <position position="288"/>
    </location>
</feature>
<dbReference type="InterPro" id="IPR023828">
    <property type="entry name" value="Peptidase_S8_Ser-AS"/>
</dbReference>
<dbReference type="MEROPS" id="S53.010"/>
<dbReference type="GO" id="GO:0004252">
    <property type="term" value="F:serine-type endopeptidase activity"/>
    <property type="evidence" value="ECO:0007669"/>
    <property type="project" value="UniProtKB-UniRule"/>
</dbReference>
<dbReference type="CDD" id="cd11377">
    <property type="entry name" value="Pro-peptidase_S53"/>
    <property type="match status" value="1"/>
</dbReference>
<protein>
    <recommendedName>
        <fullName evidence="4">tripeptidyl-peptidase II</fullName>
        <ecNumber evidence="4">3.4.14.10</ecNumber>
    </recommendedName>
</protein>
<dbReference type="Proteomes" id="UP000008370">
    <property type="component" value="Unassembled WGS sequence"/>
</dbReference>
<evidence type="ECO:0000256" key="4">
    <source>
        <dbReference type="ARBA" id="ARBA00012462"/>
    </source>
</evidence>
<dbReference type="EC" id="3.4.14.10" evidence="4"/>
<evidence type="ECO:0000256" key="11">
    <source>
        <dbReference type="ARBA" id="ARBA00022837"/>
    </source>
</evidence>
<evidence type="ECO:0000256" key="2">
    <source>
        <dbReference type="ARBA" id="ARBA00002451"/>
    </source>
</evidence>
<dbReference type="InterPro" id="IPR050819">
    <property type="entry name" value="Tripeptidyl-peptidase_I"/>
</dbReference>
<evidence type="ECO:0000256" key="12">
    <source>
        <dbReference type="ARBA" id="ARBA00023026"/>
    </source>
</evidence>
<evidence type="ECO:0000256" key="14">
    <source>
        <dbReference type="ARBA" id="ARBA00023180"/>
    </source>
</evidence>
<evidence type="ECO:0000313" key="19">
    <source>
        <dbReference type="Proteomes" id="UP000008370"/>
    </source>
</evidence>
<keyword evidence="9 15" id="KW-0378">Hydrolase</keyword>
<gene>
    <name evidence="18" type="ORF">PHACADRAFT_253175</name>
</gene>
<evidence type="ECO:0000256" key="6">
    <source>
        <dbReference type="ARBA" id="ARBA00022670"/>
    </source>
</evidence>
<dbReference type="PANTHER" id="PTHR14218">
    <property type="entry name" value="PROTEASE S8 TRIPEPTIDYL PEPTIDASE I CLN2"/>
    <property type="match status" value="1"/>
</dbReference>
<evidence type="ECO:0000256" key="10">
    <source>
        <dbReference type="ARBA" id="ARBA00022825"/>
    </source>
</evidence>
<feature type="chain" id="PRO_5003885603" description="tripeptidyl-peptidase II" evidence="16">
    <location>
        <begin position="20"/>
        <end position="592"/>
    </location>
</feature>
<evidence type="ECO:0000256" key="15">
    <source>
        <dbReference type="PROSITE-ProRule" id="PRU01032"/>
    </source>
</evidence>
<keyword evidence="8 16" id="KW-0732">Signal</keyword>
<dbReference type="InterPro" id="IPR030400">
    <property type="entry name" value="Sedolisin_dom"/>
</dbReference>
<keyword evidence="7 15" id="KW-0479">Metal-binding</keyword>
<keyword evidence="5" id="KW-0964">Secreted</keyword>
<reference evidence="18 19" key="1">
    <citation type="journal article" date="2012" name="BMC Genomics">
        <title>Comparative genomics of the white-rot fungi, Phanerochaete carnosa and P. chrysosporium, to elucidate the genetic basis of the distinct wood types they colonize.</title>
        <authorList>
            <person name="Suzuki H."/>
            <person name="MacDonald J."/>
            <person name="Syed K."/>
            <person name="Salamov A."/>
            <person name="Hori C."/>
            <person name="Aerts A."/>
            <person name="Henrissat B."/>
            <person name="Wiebenga A."/>
            <person name="vanKuyk P.A."/>
            <person name="Barry K."/>
            <person name="Lindquist E."/>
            <person name="LaButti K."/>
            <person name="Lapidus A."/>
            <person name="Lucas S."/>
            <person name="Coutinho P."/>
            <person name="Gong Y."/>
            <person name="Samejima M."/>
            <person name="Mahadevan R."/>
            <person name="Abou-Zaid M."/>
            <person name="de Vries R.P."/>
            <person name="Igarashi K."/>
            <person name="Yadav J.S."/>
            <person name="Grigoriev I.V."/>
            <person name="Master E.R."/>
        </authorList>
    </citation>
    <scope>NUCLEOTIDE SEQUENCE [LARGE SCALE GENOMIC DNA]</scope>
    <source>
        <strain evidence="18 19">HHB-10118-sp</strain>
    </source>
</reference>
<proteinExistence type="predicted"/>
<sequence>MASNLKLLVCFALFLLAFANPMACRTKIHEAIESIPAGYVRVGSALSDTELKLRIALAQRDPEGLIDALYDVSMPGSLSYGKHLSKEEVEQFVTPTAQTSDVVNAWLSQAGVNATSISPAGDWLSITVPVGQANELFNADFAVYTHSNTGKQTIRTTSYSIPVELEGHLDFVYPTITFPNPISPRPVVSTPFALKRRGVNPPAPCSTLAVTPTCVEFLYDIPATKANQSSNKLAVSGFDNLFANRADLQLFLEEFQPKLAGETFSVETIDGGRNSQNRSEAGVEANLDIQYAISTSHGVPATFISVGEENLDGDLSGFLDIINLLLGKSNPPQVLTTSYGDNESETPRPLFAKLCNAYAQLGARGTSILFASGDGGVSGYQHGLPPDSCTDFVPTFPSGCPFVTIVGGTQVVSSNGGETAGGFSSGGFSNYSSRPPYQAAAVESYLFSIGSMNRGLFNASGRGYPDVAAVGINVTIVVNGTVQTINGTSCASPIFAGMVALINDALIAANKSTLGFLNPFLYKHPHAFHDITTGSNPGCNTNGFPALEGWDPVTGLGTPDFVALQAAALKAAGVSYTYPTQMEDTAQNVLSA</sequence>
<dbReference type="GO" id="GO:0006508">
    <property type="term" value="P:proteolysis"/>
    <property type="evidence" value="ECO:0007669"/>
    <property type="project" value="UniProtKB-KW"/>
</dbReference>
<dbReference type="PROSITE" id="PS51695">
    <property type="entry name" value="SEDOLISIN"/>
    <property type="match status" value="1"/>
</dbReference>
<feature type="binding site" evidence="15">
    <location>
        <position position="530"/>
    </location>
    <ligand>
        <name>Ca(2+)</name>
        <dbReference type="ChEBI" id="CHEBI:29108"/>
    </ligand>
</feature>
<feature type="binding site" evidence="15">
    <location>
        <position position="549"/>
    </location>
    <ligand>
        <name>Ca(2+)</name>
        <dbReference type="ChEBI" id="CHEBI:29108"/>
    </ligand>
</feature>
<dbReference type="SMART" id="SM00944">
    <property type="entry name" value="Pro-kuma_activ"/>
    <property type="match status" value="1"/>
</dbReference>
<dbReference type="Pfam" id="PF00082">
    <property type="entry name" value="Peptidase_S8"/>
    <property type="match status" value="1"/>
</dbReference>
<dbReference type="InParanoid" id="K5WH80"/>
<dbReference type="RefSeq" id="XP_007393990.1">
    <property type="nucleotide sequence ID" value="XM_007393928.1"/>
</dbReference>
<feature type="binding site" evidence="15">
    <location>
        <position position="531"/>
    </location>
    <ligand>
        <name>Ca(2+)</name>
        <dbReference type="ChEBI" id="CHEBI:29108"/>
    </ligand>
</feature>
<evidence type="ECO:0000256" key="16">
    <source>
        <dbReference type="SAM" id="SignalP"/>
    </source>
</evidence>
<organism evidence="18 19">
    <name type="scientific">Phanerochaete carnosa (strain HHB-10118-sp)</name>
    <name type="common">White-rot fungus</name>
    <name type="synonym">Peniophora carnosa</name>
    <dbReference type="NCBI Taxonomy" id="650164"/>
    <lineage>
        <taxon>Eukaryota</taxon>
        <taxon>Fungi</taxon>
        <taxon>Dikarya</taxon>
        <taxon>Basidiomycota</taxon>
        <taxon>Agaricomycotina</taxon>
        <taxon>Agaricomycetes</taxon>
        <taxon>Polyporales</taxon>
        <taxon>Phanerochaetaceae</taxon>
        <taxon>Phanerochaete</taxon>
    </lineage>
</organism>
<comment type="cofactor">
    <cofactor evidence="15">
        <name>Ca(2+)</name>
        <dbReference type="ChEBI" id="CHEBI:29108"/>
    </cofactor>
    <text evidence="15">Binds 1 Ca(2+) ion per subunit.</text>
</comment>
<dbReference type="HOGENOM" id="CLU_013783_3_1_1"/>
<comment type="catalytic activity">
    <reaction evidence="1">
        <text>Release of an N-terminal tripeptide from a polypeptide.</text>
        <dbReference type="EC" id="3.4.14.10"/>
    </reaction>
</comment>
<keyword evidence="14" id="KW-0325">Glycoprotein</keyword>